<proteinExistence type="predicted"/>
<accession>X1R094</accession>
<evidence type="ECO:0000313" key="1">
    <source>
        <dbReference type="EMBL" id="GAI74232.1"/>
    </source>
</evidence>
<comment type="caution">
    <text evidence="1">The sequence shown here is derived from an EMBL/GenBank/DDBJ whole genome shotgun (WGS) entry which is preliminary data.</text>
</comment>
<dbReference type="EMBL" id="BARW01010244">
    <property type="protein sequence ID" value="GAI74232.1"/>
    <property type="molecule type" value="Genomic_DNA"/>
</dbReference>
<name>X1R094_9ZZZZ</name>
<organism evidence="1">
    <name type="scientific">marine sediment metagenome</name>
    <dbReference type="NCBI Taxonomy" id="412755"/>
    <lineage>
        <taxon>unclassified sequences</taxon>
        <taxon>metagenomes</taxon>
        <taxon>ecological metagenomes</taxon>
    </lineage>
</organism>
<dbReference type="AlphaFoldDB" id="X1R094"/>
<feature type="non-terminal residue" evidence="1">
    <location>
        <position position="71"/>
    </location>
</feature>
<gene>
    <name evidence="1" type="ORF">S12H4_20261</name>
</gene>
<protein>
    <submittedName>
        <fullName evidence="1">Uncharacterized protein</fullName>
    </submittedName>
</protein>
<sequence>MEAFFNCPALKLKNKDIKKSKTPERINIPPIEKRMLELNIIRGKRTPTMLMLPTNRVNDKAIPIKPREIPK</sequence>
<reference evidence="1" key="1">
    <citation type="journal article" date="2014" name="Front. Microbiol.">
        <title>High frequency of phylogenetically diverse reductive dehalogenase-homologous genes in deep subseafloor sedimentary metagenomes.</title>
        <authorList>
            <person name="Kawai M."/>
            <person name="Futagami T."/>
            <person name="Toyoda A."/>
            <person name="Takaki Y."/>
            <person name="Nishi S."/>
            <person name="Hori S."/>
            <person name="Arai W."/>
            <person name="Tsubouchi T."/>
            <person name="Morono Y."/>
            <person name="Uchiyama I."/>
            <person name="Ito T."/>
            <person name="Fujiyama A."/>
            <person name="Inagaki F."/>
            <person name="Takami H."/>
        </authorList>
    </citation>
    <scope>NUCLEOTIDE SEQUENCE</scope>
    <source>
        <strain evidence="1">Expedition CK06-06</strain>
    </source>
</reference>